<comment type="catalytic activity">
    <reaction evidence="11 12">
        <text>adenosine(4) in tRNA(His) + S-adenosyl-L-methionine = 2'-O-methyladenosine(4) in tRNA(His) + S-adenosyl-L-homocysteine + H(+)</text>
        <dbReference type="Rhea" id="RHEA:43196"/>
        <dbReference type="Rhea" id="RHEA-COMP:10401"/>
        <dbReference type="Rhea" id="RHEA-COMP:10402"/>
        <dbReference type="ChEBI" id="CHEBI:15378"/>
        <dbReference type="ChEBI" id="CHEBI:57856"/>
        <dbReference type="ChEBI" id="CHEBI:59789"/>
        <dbReference type="ChEBI" id="CHEBI:74411"/>
        <dbReference type="ChEBI" id="CHEBI:74477"/>
        <dbReference type="EC" id="2.1.1.225"/>
    </reaction>
</comment>
<dbReference type="Pfam" id="PF11722">
    <property type="entry name" value="zf-TRM13_CCCH"/>
    <property type="match status" value="1"/>
</dbReference>
<organism evidence="14 15">
    <name type="scientific">Amphimedon queenslandica</name>
    <name type="common">Sponge</name>
    <dbReference type="NCBI Taxonomy" id="400682"/>
    <lineage>
        <taxon>Eukaryota</taxon>
        <taxon>Metazoa</taxon>
        <taxon>Porifera</taxon>
        <taxon>Demospongiae</taxon>
        <taxon>Heteroscleromorpha</taxon>
        <taxon>Haplosclerida</taxon>
        <taxon>Niphatidae</taxon>
        <taxon>Amphimedon</taxon>
    </lineage>
</organism>
<comment type="similarity">
    <text evidence="1 12">Belongs to the methyltransferase TRM13 family.</text>
</comment>
<name>A0AAN0IQ35_AMPQE</name>
<evidence type="ECO:0000259" key="13">
    <source>
        <dbReference type="PROSITE" id="PS51800"/>
    </source>
</evidence>
<dbReference type="Pfam" id="PF05253">
    <property type="entry name" value="zf-U11-48K"/>
    <property type="match status" value="1"/>
</dbReference>
<evidence type="ECO:0000256" key="12">
    <source>
        <dbReference type="RuleBase" id="RU367103"/>
    </source>
</evidence>
<keyword evidence="5 12" id="KW-0819">tRNA processing</keyword>
<evidence type="ECO:0000256" key="6">
    <source>
        <dbReference type="ARBA" id="ARBA00022723"/>
    </source>
</evidence>
<dbReference type="PROSITE" id="PS51800">
    <property type="entry name" value="ZF_CHHC_U11_48K"/>
    <property type="match status" value="1"/>
</dbReference>
<evidence type="ECO:0000256" key="5">
    <source>
        <dbReference type="ARBA" id="ARBA00022694"/>
    </source>
</evidence>
<keyword evidence="3 12" id="KW-0808">Transferase</keyword>
<dbReference type="InterPro" id="IPR039044">
    <property type="entry name" value="Trm13"/>
</dbReference>
<keyword evidence="2 12" id="KW-0489">Methyltransferase</keyword>
<dbReference type="PANTHER" id="PTHR12998">
    <property type="entry name" value="TRNA:M(4)X MODIFICATION ENZYME TRM13 HOMOLOG"/>
    <property type="match status" value="1"/>
</dbReference>
<dbReference type="InterPro" id="IPR022776">
    <property type="entry name" value="TRM13/UPF0224_CHHC_Znf_dom"/>
</dbReference>
<dbReference type="Proteomes" id="UP000007879">
    <property type="component" value="Unassembled WGS sequence"/>
</dbReference>
<evidence type="ECO:0000313" key="14">
    <source>
        <dbReference type="EnsemblMetazoa" id="XP_011407133.1"/>
    </source>
</evidence>
<evidence type="ECO:0000256" key="7">
    <source>
        <dbReference type="ARBA" id="ARBA00022771"/>
    </source>
</evidence>
<dbReference type="GO" id="GO:0008270">
    <property type="term" value="F:zinc ion binding"/>
    <property type="evidence" value="ECO:0007669"/>
    <property type="project" value="UniProtKB-KW"/>
</dbReference>
<dbReference type="PANTHER" id="PTHR12998:SF0">
    <property type="entry name" value="TRNA:M(4)X MODIFICATION ENZYME TRM13 HOMOLOG"/>
    <property type="match status" value="1"/>
</dbReference>
<keyword evidence="15" id="KW-1185">Reference proteome</keyword>
<evidence type="ECO:0000256" key="11">
    <source>
        <dbReference type="ARBA" id="ARBA00049393"/>
    </source>
</evidence>
<keyword evidence="4 12" id="KW-0949">S-adenosyl-L-methionine</keyword>
<evidence type="ECO:0000256" key="10">
    <source>
        <dbReference type="ARBA" id="ARBA00048635"/>
    </source>
</evidence>
<reference evidence="14" key="2">
    <citation type="submission" date="2024-06" db="UniProtKB">
        <authorList>
            <consortium name="EnsemblMetazoa"/>
        </authorList>
    </citation>
    <scope>IDENTIFICATION</scope>
</reference>
<dbReference type="Pfam" id="PF05206">
    <property type="entry name" value="TRM13"/>
    <property type="match status" value="1"/>
</dbReference>
<dbReference type="GeneID" id="105314578"/>
<sequence length="272" mass="30703">MAAKPEISDGKCAFFVKRKGRSCRMLATKGSIYCPEHLLNDKEQEGSVGKRITCPLDSSHTVYEKDINKHLKKCNASKREVPDCYVANINTGIPNYVPLKEETCNISDFSEGTMMELMGRIDKAIKKLEVPISEDIKTHKVLDDEISSDSNGLTALKHLLQQSSIIGHLDSLGLLSSDSLFIEFGAGRGKLSHWIQLASNNDELIDFLLIDRSNPKRKFDMYHRFDTQGPKFERLLIDIEHLYLGIDFIGAKFTVGLNDHKFTCTCESLQFR</sequence>
<evidence type="ECO:0000256" key="8">
    <source>
        <dbReference type="ARBA" id="ARBA00022833"/>
    </source>
</evidence>
<evidence type="ECO:0000256" key="3">
    <source>
        <dbReference type="ARBA" id="ARBA00022679"/>
    </source>
</evidence>
<dbReference type="GO" id="GO:0030488">
    <property type="term" value="P:tRNA methylation"/>
    <property type="evidence" value="ECO:0007669"/>
    <property type="project" value="InterPro"/>
</dbReference>
<comment type="catalytic activity">
    <reaction evidence="10 12">
        <text>cytidine(4) in tRNA(Gly)(GCC) + S-adenosyl-L-methionine = 2'-O-methylcytidine(4) in tRNA(Gly)(GCC) + S-adenosyl-L-homocysteine + H(+)</text>
        <dbReference type="Rhea" id="RHEA:43192"/>
        <dbReference type="Rhea" id="RHEA-COMP:10399"/>
        <dbReference type="Rhea" id="RHEA-COMP:10400"/>
        <dbReference type="ChEBI" id="CHEBI:15378"/>
        <dbReference type="ChEBI" id="CHEBI:57856"/>
        <dbReference type="ChEBI" id="CHEBI:59789"/>
        <dbReference type="ChEBI" id="CHEBI:74495"/>
        <dbReference type="ChEBI" id="CHEBI:82748"/>
        <dbReference type="EC" id="2.1.1.225"/>
    </reaction>
</comment>
<dbReference type="InterPro" id="IPR021721">
    <property type="entry name" value="Znf_CCCH-type_TRM13"/>
</dbReference>
<dbReference type="InterPro" id="IPR007871">
    <property type="entry name" value="Methyltransferase_TRM13"/>
</dbReference>
<keyword evidence="7 12" id="KW-0863">Zinc-finger</keyword>
<evidence type="ECO:0000313" key="15">
    <source>
        <dbReference type="Proteomes" id="UP000007879"/>
    </source>
</evidence>
<evidence type="ECO:0000256" key="4">
    <source>
        <dbReference type="ARBA" id="ARBA00022691"/>
    </source>
</evidence>
<dbReference type="EnsemblMetazoa" id="XM_011408831.1">
    <property type="protein sequence ID" value="XP_011407133.1"/>
    <property type="gene ID" value="LOC105314578"/>
</dbReference>
<dbReference type="AlphaFoldDB" id="A0AAN0IQ35"/>
<proteinExistence type="inferred from homology"/>
<feature type="domain" description="CHHC U11-48K-type" evidence="13">
    <location>
        <begin position="51"/>
        <end position="78"/>
    </location>
</feature>
<protein>
    <recommendedName>
        <fullName evidence="12">tRNA:m(4)X modification enzyme TRM13</fullName>
        <ecNumber evidence="12">2.1.1.225</ecNumber>
    </recommendedName>
</protein>
<accession>A0AAN0IQ35</accession>
<evidence type="ECO:0000256" key="2">
    <source>
        <dbReference type="ARBA" id="ARBA00022603"/>
    </source>
</evidence>
<keyword evidence="8 12" id="KW-0862">Zinc</keyword>
<dbReference type="KEGG" id="aqu:105314578"/>
<evidence type="ECO:0000256" key="1">
    <source>
        <dbReference type="ARBA" id="ARBA00005265"/>
    </source>
</evidence>
<comment type="catalytic activity">
    <reaction evidence="9 12">
        <text>cytidine(4) in tRNA(Pro) + S-adenosyl-L-methionine = 2'-O-methylcytidine(4) in tRNA(Pro) + S-adenosyl-L-homocysteine + H(+)</text>
        <dbReference type="Rhea" id="RHEA:32767"/>
        <dbReference type="Rhea" id="RHEA-COMP:10397"/>
        <dbReference type="Rhea" id="RHEA-COMP:10398"/>
        <dbReference type="ChEBI" id="CHEBI:15378"/>
        <dbReference type="ChEBI" id="CHEBI:57856"/>
        <dbReference type="ChEBI" id="CHEBI:59789"/>
        <dbReference type="ChEBI" id="CHEBI:74495"/>
        <dbReference type="ChEBI" id="CHEBI:82748"/>
        <dbReference type="EC" id="2.1.1.225"/>
    </reaction>
</comment>
<comment type="function">
    <text evidence="12">tRNA methylase which 2'-O-methylates cytidine(4) in tRNA(Pro) and tRNA(Gly)(GCC), and adenosine(4) in tRNA(His).</text>
</comment>
<reference evidence="15" key="1">
    <citation type="journal article" date="2010" name="Nature">
        <title>The Amphimedon queenslandica genome and the evolution of animal complexity.</title>
        <authorList>
            <person name="Srivastava M."/>
            <person name="Simakov O."/>
            <person name="Chapman J."/>
            <person name="Fahey B."/>
            <person name="Gauthier M.E."/>
            <person name="Mitros T."/>
            <person name="Richards G.S."/>
            <person name="Conaco C."/>
            <person name="Dacre M."/>
            <person name="Hellsten U."/>
            <person name="Larroux C."/>
            <person name="Putnam N.H."/>
            <person name="Stanke M."/>
            <person name="Adamska M."/>
            <person name="Darling A."/>
            <person name="Degnan S.M."/>
            <person name="Oakley T.H."/>
            <person name="Plachetzki D.C."/>
            <person name="Zhai Y."/>
            <person name="Adamski M."/>
            <person name="Calcino A."/>
            <person name="Cummins S.F."/>
            <person name="Goodstein D.M."/>
            <person name="Harris C."/>
            <person name="Jackson D.J."/>
            <person name="Leys S.P."/>
            <person name="Shu S."/>
            <person name="Woodcroft B.J."/>
            <person name="Vervoort M."/>
            <person name="Kosik K.S."/>
            <person name="Manning G."/>
            <person name="Degnan B.M."/>
            <person name="Rokhsar D.S."/>
        </authorList>
    </citation>
    <scope>NUCLEOTIDE SEQUENCE [LARGE SCALE GENOMIC DNA]</scope>
</reference>
<keyword evidence="6 12" id="KW-0479">Metal-binding</keyword>
<dbReference type="RefSeq" id="XP_011407133.1">
    <property type="nucleotide sequence ID" value="XM_011408831.1"/>
</dbReference>
<dbReference type="EC" id="2.1.1.225" evidence="12"/>
<dbReference type="GO" id="GO:0106050">
    <property type="term" value="F:tRNA 2'-O-methyltransferase activity"/>
    <property type="evidence" value="ECO:0007669"/>
    <property type="project" value="UniProtKB-UniRule"/>
</dbReference>
<evidence type="ECO:0000256" key="9">
    <source>
        <dbReference type="ARBA" id="ARBA00048165"/>
    </source>
</evidence>